<sequence length="513" mass="55662">MGNKNRSRKASKRGTPSKPDLDVGQLASVLVTSGEAVTSGSSSGVDYGYDGARLNVQLMQGSTRRVLAALGVTASRDPVLLRQAMDFMKREPHFAAAEKLVEADKGRSMAKYSQAILQAFEVDLKAFVTSQQEASIERSESARRLSVLAGMKKATSGGVARRLMKGKMNSTASLMAKKEAGKRVVINKGANRGPMVGSKASSIRKSIQKRRKGKKLRWNIQYCFFLHCLPPPSSLMRAGVKDDRRRLAPEAPRAGVGGPVVEYAAFSQTGRIPVNPHKVNQDSHWAVEDRALHCSFFGVADGHGENGHKVSGLISRQLPESLMRELARTGVSTRKALERAFRKTNQTVLSADVIVTPGRVTISGHSCSTYKLIGPLKHPALCQDVTLSGSACISVFVKGSKMCRGSGLASRPSVTALPGPSESADTVPTLEIREPYLVSGLVLVIGMQFHYRMTTNLTALVTRLMNFIELRGLARTDELRRITKMGGRVEPFRIGVLGIPMGPSRVWLKNQVN</sequence>
<evidence type="ECO:0000313" key="2">
    <source>
        <dbReference type="EMBL" id="EER05818.1"/>
    </source>
</evidence>
<dbReference type="Proteomes" id="UP000007800">
    <property type="component" value="Unassembled WGS sequence"/>
</dbReference>
<evidence type="ECO:0008006" key="4">
    <source>
        <dbReference type="Google" id="ProtNLM"/>
    </source>
</evidence>
<accession>C5LBJ7</accession>
<dbReference type="AlphaFoldDB" id="C5LBJ7"/>
<dbReference type="SUPFAM" id="SSF81606">
    <property type="entry name" value="PP2C-like"/>
    <property type="match status" value="1"/>
</dbReference>
<evidence type="ECO:0000313" key="3">
    <source>
        <dbReference type="Proteomes" id="UP000007800"/>
    </source>
</evidence>
<reference evidence="2 3" key="1">
    <citation type="submission" date="2008-07" db="EMBL/GenBank/DDBJ databases">
        <authorList>
            <person name="El-Sayed N."/>
            <person name="Caler E."/>
            <person name="Inman J."/>
            <person name="Amedeo P."/>
            <person name="Hass B."/>
            <person name="Wortman J."/>
        </authorList>
    </citation>
    <scope>NUCLEOTIDE SEQUENCE [LARGE SCALE GENOMIC DNA]</scope>
    <source>
        <strain evidence="3">ATCC 50983 / TXsc</strain>
    </source>
</reference>
<dbReference type="InterPro" id="IPR036457">
    <property type="entry name" value="PPM-type-like_dom_sf"/>
</dbReference>
<organism evidence="3">
    <name type="scientific">Perkinsus marinus (strain ATCC 50983 / TXsc)</name>
    <dbReference type="NCBI Taxonomy" id="423536"/>
    <lineage>
        <taxon>Eukaryota</taxon>
        <taxon>Sar</taxon>
        <taxon>Alveolata</taxon>
        <taxon>Perkinsozoa</taxon>
        <taxon>Perkinsea</taxon>
        <taxon>Perkinsida</taxon>
        <taxon>Perkinsidae</taxon>
        <taxon>Perkinsus</taxon>
    </lineage>
</organism>
<name>C5LBJ7_PERM5</name>
<dbReference type="RefSeq" id="XP_002774002.1">
    <property type="nucleotide sequence ID" value="XM_002773956.1"/>
</dbReference>
<dbReference type="EMBL" id="GG680918">
    <property type="protein sequence ID" value="EER05818.1"/>
    <property type="molecule type" value="Genomic_DNA"/>
</dbReference>
<evidence type="ECO:0000256" key="1">
    <source>
        <dbReference type="SAM" id="MobiDB-lite"/>
    </source>
</evidence>
<gene>
    <name evidence="2" type="ORF">Pmar_PMAR011868</name>
</gene>
<dbReference type="OrthoDB" id="10508884at2759"/>
<dbReference type="InParanoid" id="C5LBJ7"/>
<feature type="compositionally biased region" description="Basic residues" evidence="1">
    <location>
        <begin position="1"/>
        <end position="12"/>
    </location>
</feature>
<dbReference type="GeneID" id="9043248"/>
<feature type="region of interest" description="Disordered" evidence="1">
    <location>
        <begin position="1"/>
        <end position="24"/>
    </location>
</feature>
<keyword evidence="3" id="KW-1185">Reference proteome</keyword>
<dbReference type="Gene3D" id="3.60.40.10">
    <property type="entry name" value="PPM-type phosphatase domain"/>
    <property type="match status" value="1"/>
</dbReference>
<protein>
    <recommendedName>
        <fullName evidence="4">PPM-type phosphatase domain-containing protein</fullName>
    </recommendedName>
</protein>
<proteinExistence type="predicted"/>